<evidence type="ECO:0000313" key="1">
    <source>
        <dbReference type="EMBL" id="KAA0162192.1"/>
    </source>
</evidence>
<proteinExistence type="predicted"/>
<dbReference type="AlphaFoldDB" id="A0A5A8D9E0"/>
<name>A0A5A8D9E0_CAFRO</name>
<sequence>MPEARAIKLGAMAAGQLASVLADEAASRWGVLPFPDVASSATPGAAAGPSAAEQAVVASALDEAESEAVVEALAHAAASALRAAARIAEATAGRASSMVTNAGVPLARNTERLMVGTDGRSVAAAVALAMATNLAALRQSGSLIEHACSTSGPVRSRLARALSKVVSELQPASAHAQTAYTVAERQLLTAARKKLLAPSQLPLAIRSTFAAVELGIASPVTAPLMEELAARCREMSASARAGLVSSQQALELRIEMASAATAGLSLGEAVAAATPEFREDCLGADLEVLRLARRCESVAAALDASLATLQD</sequence>
<dbReference type="Proteomes" id="UP000325113">
    <property type="component" value="Unassembled WGS sequence"/>
</dbReference>
<protein>
    <submittedName>
        <fullName evidence="1">Uncharacterized protein</fullName>
    </submittedName>
</protein>
<evidence type="ECO:0000313" key="2">
    <source>
        <dbReference type="Proteomes" id="UP000325113"/>
    </source>
</evidence>
<gene>
    <name evidence="1" type="ORF">FNF31_03427</name>
</gene>
<dbReference type="EMBL" id="VLTM01000029">
    <property type="protein sequence ID" value="KAA0162192.1"/>
    <property type="molecule type" value="Genomic_DNA"/>
</dbReference>
<organism evidence="1 2">
    <name type="scientific">Cafeteria roenbergensis</name>
    <name type="common">Marine flagellate</name>
    <dbReference type="NCBI Taxonomy" id="33653"/>
    <lineage>
        <taxon>Eukaryota</taxon>
        <taxon>Sar</taxon>
        <taxon>Stramenopiles</taxon>
        <taxon>Bigyra</taxon>
        <taxon>Opalozoa</taxon>
        <taxon>Bicosoecida</taxon>
        <taxon>Cafeteriaceae</taxon>
        <taxon>Cafeteria</taxon>
    </lineage>
</organism>
<comment type="caution">
    <text evidence="1">The sequence shown here is derived from an EMBL/GenBank/DDBJ whole genome shotgun (WGS) entry which is preliminary data.</text>
</comment>
<reference evidence="1 2" key="1">
    <citation type="submission" date="2019-07" db="EMBL/GenBank/DDBJ databases">
        <title>Genomes of Cafeteria roenbergensis.</title>
        <authorList>
            <person name="Fischer M.G."/>
            <person name="Hackl T."/>
            <person name="Roman M."/>
        </authorList>
    </citation>
    <scope>NUCLEOTIDE SEQUENCE [LARGE SCALE GENOMIC DNA]</scope>
    <source>
        <strain evidence="1 2">Cflag</strain>
    </source>
</reference>
<accession>A0A5A8D9E0</accession>